<protein>
    <submittedName>
        <fullName evidence="1">Uncharacterized protein</fullName>
    </submittedName>
</protein>
<gene>
    <name evidence="1" type="ORF">GCM10010411_37590</name>
</gene>
<sequence>MVVGDQRAGDRLAGAVVMSGGRRHGRGALGDPDGHTREGAAAVAFQVESAFECVVDRLDQLADRFTQ</sequence>
<evidence type="ECO:0000313" key="2">
    <source>
        <dbReference type="Proteomes" id="UP001501509"/>
    </source>
</evidence>
<accession>A0ABP6C490</accession>
<keyword evidence="2" id="KW-1185">Reference proteome</keyword>
<dbReference type="EMBL" id="BAAATD010000004">
    <property type="protein sequence ID" value="GAA2600398.1"/>
    <property type="molecule type" value="Genomic_DNA"/>
</dbReference>
<dbReference type="Proteomes" id="UP001501509">
    <property type="component" value="Unassembled WGS sequence"/>
</dbReference>
<reference evidence="2" key="1">
    <citation type="journal article" date="2019" name="Int. J. Syst. Evol. Microbiol.">
        <title>The Global Catalogue of Microorganisms (GCM) 10K type strain sequencing project: providing services to taxonomists for standard genome sequencing and annotation.</title>
        <authorList>
            <consortium name="The Broad Institute Genomics Platform"/>
            <consortium name="The Broad Institute Genome Sequencing Center for Infectious Disease"/>
            <person name="Wu L."/>
            <person name="Ma J."/>
        </authorList>
    </citation>
    <scope>NUCLEOTIDE SEQUENCE [LARGE SCALE GENOMIC DNA]</scope>
    <source>
        <strain evidence="2">JCM 6833</strain>
    </source>
</reference>
<evidence type="ECO:0000313" key="1">
    <source>
        <dbReference type="EMBL" id="GAA2600398.1"/>
    </source>
</evidence>
<comment type="caution">
    <text evidence="1">The sequence shown here is derived from an EMBL/GenBank/DDBJ whole genome shotgun (WGS) entry which is preliminary data.</text>
</comment>
<name>A0ABP6C490_9ACTN</name>
<proteinExistence type="predicted"/>
<organism evidence="1 2">
    <name type="scientific">Actinomadura fulvescens</name>
    <dbReference type="NCBI Taxonomy" id="46160"/>
    <lineage>
        <taxon>Bacteria</taxon>
        <taxon>Bacillati</taxon>
        <taxon>Actinomycetota</taxon>
        <taxon>Actinomycetes</taxon>
        <taxon>Streptosporangiales</taxon>
        <taxon>Thermomonosporaceae</taxon>
        <taxon>Actinomadura</taxon>
    </lineage>
</organism>